<evidence type="ECO:0000256" key="1">
    <source>
        <dbReference type="SAM" id="Phobius"/>
    </source>
</evidence>
<evidence type="ECO:0000313" key="2">
    <source>
        <dbReference type="EMBL" id="EAZ81444.2"/>
    </source>
</evidence>
<proteinExistence type="predicted"/>
<feature type="transmembrane region" description="Helical" evidence="1">
    <location>
        <begin position="38"/>
        <end position="56"/>
    </location>
</feature>
<keyword evidence="1" id="KW-1133">Transmembrane helix</keyword>
<evidence type="ECO:0008006" key="4">
    <source>
        <dbReference type="Google" id="ProtNLM"/>
    </source>
</evidence>
<dbReference type="OrthoDB" id="976812at2"/>
<name>A3HXX1_9BACT</name>
<feature type="transmembrane region" description="Helical" evidence="1">
    <location>
        <begin position="7"/>
        <end position="26"/>
    </location>
</feature>
<dbReference type="eggNOG" id="ENOG502Z8TN">
    <property type="taxonomic scope" value="Bacteria"/>
</dbReference>
<feature type="transmembrane region" description="Helical" evidence="1">
    <location>
        <begin position="162"/>
        <end position="183"/>
    </location>
</feature>
<organism evidence="2 3">
    <name type="scientific">Algoriphagus machipongonensis</name>
    <dbReference type="NCBI Taxonomy" id="388413"/>
    <lineage>
        <taxon>Bacteria</taxon>
        <taxon>Pseudomonadati</taxon>
        <taxon>Bacteroidota</taxon>
        <taxon>Cytophagia</taxon>
        <taxon>Cytophagales</taxon>
        <taxon>Cyclobacteriaceae</taxon>
        <taxon>Algoriphagus</taxon>
    </lineage>
</organism>
<keyword evidence="3" id="KW-1185">Reference proteome</keyword>
<feature type="transmembrane region" description="Helical" evidence="1">
    <location>
        <begin position="105"/>
        <end position="126"/>
    </location>
</feature>
<gene>
    <name evidence="2" type="ORF">ALPR1_20448</name>
</gene>
<feature type="transmembrane region" description="Helical" evidence="1">
    <location>
        <begin position="76"/>
        <end position="99"/>
    </location>
</feature>
<dbReference type="HOGENOM" id="CLU_999880_0_0_10"/>
<comment type="caution">
    <text evidence="2">The sequence shown here is derived from an EMBL/GenBank/DDBJ whole genome shotgun (WGS) entry which is preliminary data.</text>
</comment>
<feature type="transmembrane region" description="Helical" evidence="1">
    <location>
        <begin position="233"/>
        <end position="251"/>
    </location>
</feature>
<dbReference type="EMBL" id="AAXU02000001">
    <property type="protein sequence ID" value="EAZ81444.2"/>
    <property type="molecule type" value="Genomic_DNA"/>
</dbReference>
<dbReference type="Proteomes" id="UP000003919">
    <property type="component" value="Unassembled WGS sequence"/>
</dbReference>
<keyword evidence="1" id="KW-0472">Membrane</keyword>
<reference evidence="2 3" key="1">
    <citation type="journal article" date="2011" name="J. Bacteriol.">
        <title>Complete genome sequence of Algoriphagus sp. PR1, bacterial prey of a colony-forming choanoflagellate.</title>
        <authorList>
            <person name="Alegado R.A."/>
            <person name="Ferriera S."/>
            <person name="Nusbaum C."/>
            <person name="Young S.K."/>
            <person name="Zeng Q."/>
            <person name="Imamovic A."/>
            <person name="Fairclough S.R."/>
            <person name="King N."/>
        </authorList>
    </citation>
    <scope>NUCLEOTIDE SEQUENCE [LARGE SCALE GENOMIC DNA]</scope>
    <source>
        <strain evidence="2 3">PR1</strain>
    </source>
</reference>
<dbReference type="AlphaFoldDB" id="A3HXX1"/>
<feature type="transmembrane region" description="Helical" evidence="1">
    <location>
        <begin position="138"/>
        <end position="156"/>
    </location>
</feature>
<feature type="transmembrane region" description="Helical" evidence="1">
    <location>
        <begin position="204"/>
        <end position="227"/>
    </location>
</feature>
<protein>
    <recommendedName>
        <fullName evidence="4">Prenyltransferase</fullName>
    </recommendedName>
</protein>
<accession>A3HXX1</accession>
<keyword evidence="1" id="KW-0812">Transmembrane</keyword>
<evidence type="ECO:0000313" key="3">
    <source>
        <dbReference type="Proteomes" id="UP000003919"/>
    </source>
</evidence>
<sequence length="276" mass="32009">MKFLYQRFTWLSFDVVLGAMGGMLFFSKMLRVPIDWDIYLLLGMAVWAIYTFDHLLDSQKYEIREEMDRHGFHRKYTKILIPSLALVVLSGLVWAYQIFGIGQELYAGAILGLTILILMLIIRVLPNKLHWLKEFNTAIFYVIGIALLPFLRFSFVEWTWEVGLLIFGYTGLAYLNLIMLSWLDAGKDKAAGFGSLISVLPLDRVILVIRWLSYGIVGIFLITLFFAASHFRVFASLILLIALVHYLSFFNQKLNSNQIRRRLDASFLIPWLLLFF</sequence>
<dbReference type="RefSeq" id="WP_008203263.1">
    <property type="nucleotide sequence ID" value="NZ_CM001023.1"/>
</dbReference>